<dbReference type="RefSeq" id="WP_268609166.1">
    <property type="nucleotide sequence ID" value="NZ_CP113797.1"/>
</dbReference>
<dbReference type="SMART" id="SM00880">
    <property type="entry name" value="CHAD"/>
    <property type="match status" value="1"/>
</dbReference>
<dbReference type="Pfam" id="PF05235">
    <property type="entry name" value="CHAD"/>
    <property type="match status" value="1"/>
</dbReference>
<keyword evidence="3" id="KW-1185">Reference proteome</keyword>
<feature type="domain" description="CHAD" evidence="1">
    <location>
        <begin position="16"/>
        <end position="297"/>
    </location>
</feature>
<dbReference type="InterPro" id="IPR038186">
    <property type="entry name" value="CHAD_dom_sf"/>
</dbReference>
<dbReference type="PANTHER" id="PTHR39339:SF1">
    <property type="entry name" value="CHAD DOMAIN-CONTAINING PROTEIN"/>
    <property type="match status" value="1"/>
</dbReference>
<evidence type="ECO:0000259" key="1">
    <source>
        <dbReference type="PROSITE" id="PS51708"/>
    </source>
</evidence>
<dbReference type="PROSITE" id="PS51708">
    <property type="entry name" value="CHAD"/>
    <property type="match status" value="1"/>
</dbReference>
<dbReference type="PANTHER" id="PTHR39339">
    <property type="entry name" value="SLR1444 PROTEIN"/>
    <property type="match status" value="1"/>
</dbReference>
<organism evidence="2 3">
    <name type="scientific">Thermocoleostomius sinensis A174</name>
    <dbReference type="NCBI Taxonomy" id="2016057"/>
    <lineage>
        <taxon>Bacteria</taxon>
        <taxon>Bacillati</taxon>
        <taxon>Cyanobacteriota</taxon>
        <taxon>Cyanophyceae</taxon>
        <taxon>Oculatellales</taxon>
        <taxon>Oculatellaceae</taxon>
        <taxon>Thermocoleostomius</taxon>
    </lineage>
</organism>
<gene>
    <name evidence="2" type="ORF">OXH18_19675</name>
</gene>
<proteinExistence type="predicted"/>
<reference evidence="2" key="1">
    <citation type="submission" date="2022-12" db="EMBL/GenBank/DDBJ databases">
        <title>Polyphasic identification of a Novel Hot-Spring Cyanobacterium Ocullathermofonsia sinensis gen nov. sp. nov. and Genomic Insights on its Adaptations to the Thermal Habitat.</title>
        <authorList>
            <person name="Daroch M."/>
            <person name="Tang J."/>
            <person name="Jiang Y."/>
        </authorList>
    </citation>
    <scope>NUCLEOTIDE SEQUENCE</scope>
    <source>
        <strain evidence="2">PKUAC-SCTA174</strain>
    </source>
</reference>
<protein>
    <submittedName>
        <fullName evidence="2">CHAD domain-containing protein</fullName>
    </submittedName>
</protein>
<sequence>MASTQKGAVAKVDPHTLTLGEFAQQVITDQFKRVVKRKKGVLADKETEHLHQMRVGTRRLRTALQIFENAVCLPKSANAKQLRDLARVLGEVRDLDVQTASLQDDYLPGLNQREQKKLEQVLKVLINRRKIAFARMKAVLNGEFERIHKSYVDWIETPKFTDVAQLPIGLVLPDVLSPLLSELCLHPGWLIPTDQISEENAEVLHDLRKLCKHVRYQTEFFVPFYGDEFYNWVQDIKQIQDNLGTFQDTQILQALLAEELGRKSTLPELQAKIRQQQAEALANWEDTRQTYLDEGFRYHLHELLLQPTSRSTRVHPELLKSNAADSN</sequence>
<dbReference type="InterPro" id="IPR007899">
    <property type="entry name" value="CHAD_dom"/>
</dbReference>
<evidence type="ECO:0000313" key="2">
    <source>
        <dbReference type="EMBL" id="WAL59371.1"/>
    </source>
</evidence>
<dbReference type="Proteomes" id="UP001163152">
    <property type="component" value="Chromosome"/>
</dbReference>
<dbReference type="KEGG" id="tsin:OXH18_19675"/>
<accession>A0A9E9C3W6</accession>
<name>A0A9E9C3W6_9CYAN</name>
<dbReference type="EMBL" id="CP113797">
    <property type="protein sequence ID" value="WAL59371.1"/>
    <property type="molecule type" value="Genomic_DNA"/>
</dbReference>
<evidence type="ECO:0000313" key="3">
    <source>
        <dbReference type="Proteomes" id="UP001163152"/>
    </source>
</evidence>
<dbReference type="AlphaFoldDB" id="A0A9E9C3W6"/>
<dbReference type="Gene3D" id="1.40.20.10">
    <property type="entry name" value="CHAD domain"/>
    <property type="match status" value="1"/>
</dbReference>